<name>A0A915KYE3_ROMCU</name>
<sequence length="226" mass="26645">MSCSRLRCLRQRMWCYQHQQCCRYWDPTLLDEHLSLLRTELFAPPQWTRSWWTVNCHSRQWMPSAVLWKRGVATHGPQQLLPHHRLVIDFPGEDLVSSDDDDEEGSHRMGKDTLTESKTAILQLKQYFNLLDTENPSSFSPRKALMSISTLLGTDSPQNALNIYHEIKNMFKEATMNHLREWASNCKEFLEQVDPHDQINSKMIKVSDLWWHGPLWLKQPIDLMKT</sequence>
<accession>A0A915KYE3</accession>
<reference evidence="2" key="1">
    <citation type="submission" date="2022-11" db="UniProtKB">
        <authorList>
            <consortium name="WormBaseParasite"/>
        </authorList>
    </citation>
    <scope>IDENTIFICATION</scope>
</reference>
<evidence type="ECO:0000313" key="2">
    <source>
        <dbReference type="WBParaSite" id="nRc.2.0.1.t43962-RA"/>
    </source>
</evidence>
<keyword evidence="1" id="KW-1185">Reference proteome</keyword>
<organism evidence="1 2">
    <name type="scientific">Romanomermis culicivorax</name>
    <name type="common">Nematode worm</name>
    <dbReference type="NCBI Taxonomy" id="13658"/>
    <lineage>
        <taxon>Eukaryota</taxon>
        <taxon>Metazoa</taxon>
        <taxon>Ecdysozoa</taxon>
        <taxon>Nematoda</taxon>
        <taxon>Enoplea</taxon>
        <taxon>Dorylaimia</taxon>
        <taxon>Mermithida</taxon>
        <taxon>Mermithoidea</taxon>
        <taxon>Mermithidae</taxon>
        <taxon>Romanomermis</taxon>
    </lineage>
</organism>
<protein>
    <submittedName>
        <fullName evidence="2">Uncharacterized protein</fullName>
    </submittedName>
</protein>
<dbReference type="AlphaFoldDB" id="A0A915KYE3"/>
<proteinExistence type="predicted"/>
<evidence type="ECO:0000313" key="1">
    <source>
        <dbReference type="Proteomes" id="UP000887565"/>
    </source>
</evidence>
<dbReference type="WBParaSite" id="nRc.2.0.1.t43962-RA">
    <property type="protein sequence ID" value="nRc.2.0.1.t43962-RA"/>
    <property type="gene ID" value="nRc.2.0.1.g43962"/>
</dbReference>
<dbReference type="Proteomes" id="UP000887565">
    <property type="component" value="Unplaced"/>
</dbReference>